<dbReference type="PANTHER" id="PTHR48051:SF25">
    <property type="entry name" value="LEUCINE RICH REPEAT PROTEIN"/>
    <property type="match status" value="1"/>
</dbReference>
<evidence type="ECO:0000256" key="3">
    <source>
        <dbReference type="ARBA" id="ARBA00022737"/>
    </source>
</evidence>
<feature type="region of interest" description="Disordered" evidence="4">
    <location>
        <begin position="756"/>
        <end position="789"/>
    </location>
</feature>
<keyword evidence="3" id="KW-0677">Repeat</keyword>
<dbReference type="PANTHER" id="PTHR48051">
    <property type="match status" value="1"/>
</dbReference>
<feature type="region of interest" description="Disordered" evidence="4">
    <location>
        <begin position="85"/>
        <end position="138"/>
    </location>
</feature>
<dbReference type="InterPro" id="IPR001611">
    <property type="entry name" value="Leu-rich_rpt"/>
</dbReference>
<evidence type="ECO:0000313" key="5">
    <source>
        <dbReference type="EMBL" id="GFR49026.1"/>
    </source>
</evidence>
<dbReference type="Pfam" id="PF13855">
    <property type="entry name" value="LRR_8"/>
    <property type="match status" value="3"/>
</dbReference>
<proteinExistence type="predicted"/>
<dbReference type="SUPFAM" id="SSF52058">
    <property type="entry name" value="L domain-like"/>
    <property type="match status" value="1"/>
</dbReference>
<dbReference type="SMART" id="SM00364">
    <property type="entry name" value="LRR_BAC"/>
    <property type="match status" value="5"/>
</dbReference>
<feature type="compositionally biased region" description="Low complexity" evidence="4">
    <location>
        <begin position="641"/>
        <end position="652"/>
    </location>
</feature>
<dbReference type="AlphaFoldDB" id="A0AAD3HQB5"/>
<feature type="region of interest" description="Disordered" evidence="4">
    <location>
        <begin position="636"/>
        <end position="656"/>
    </location>
</feature>
<dbReference type="Gene3D" id="3.80.10.10">
    <property type="entry name" value="Ribonuclease Inhibitor"/>
    <property type="match status" value="2"/>
</dbReference>
<comment type="caution">
    <text evidence="5">The sequence shown here is derived from an EMBL/GenBank/DDBJ whole genome shotgun (WGS) entry which is preliminary data.</text>
</comment>
<dbReference type="InterPro" id="IPR050216">
    <property type="entry name" value="LRR_domain-containing"/>
</dbReference>
<dbReference type="GO" id="GO:0005930">
    <property type="term" value="C:axoneme"/>
    <property type="evidence" value="ECO:0007669"/>
    <property type="project" value="UniProtKB-SubCell"/>
</dbReference>
<feature type="compositionally biased region" description="Polar residues" evidence="4">
    <location>
        <begin position="1"/>
        <end position="11"/>
    </location>
</feature>
<evidence type="ECO:0000256" key="1">
    <source>
        <dbReference type="ARBA" id="ARBA00004430"/>
    </source>
</evidence>
<sequence length="901" mass="93348">MAAAHTATSSKPHLDLVNNASSPCLRRVPGSQSTAPSYNRAAADISIRISGNAHRVRSFTITTPSSSPAASTFTYSRTSWRSVIQDEQPQSDMPSSVNEAASLRDSSPFSNNANDAELNNPTTGTVNDDAESAHDGNSISSSNVISAAQLRVKLSLAASSGRLDLTECGLLEVPEEVLQLTELEELQLSGNLLVALPAALSRLTALRRLGLAGNRLNSLPPGLDRLQRLEGLWLHGNLLTSLPGELGRLTALRVLSLAGNCLQSLPPGCLSGLTRLTDLTLAGNRLTALPPGELEPLTALTRLALNGNRLTTEGLMGRGSGGSGLGRQHRELRELMLQGNQLEEVDPAIFECPSLTELSLADNRLAALPPDLPPAPRLARLHLYGNRLTSLPPPHSLGAALPALSRCWLEGNPLRGEVVAELIEAAGGAAAAAGGTTGGPAAAETGVSGSMSRLKALGLDQTQLAAAEAAAAGRREATSGNGGGSGGLVEALPSNVRVGCVLGSGPGYFKLQYGPQRPVTAAAAGSQPDCQDGDVSSKAGCQGQDEGEVGSGDVSGAPGLLQHQQCSSSNELLVVAFGSAPGTPNWGGLLGSVYKAAASDAERYFDVLYVADPARDWYGGGSEDEEEEEHDILAADAVPDASSNSTTGSSASRAHSSLPPLSYYRCRLAAYTRPYRRVLLLGDSMGATGALLCADLATAVMAFCPQVDLTAASIRPGRPVAWLDCLRGRLLSAVRASRGRLEVLVGSWQHDLAQANMLPQQRGREQAREQPGGGLKAGKDAAAGRGKGGGVVTRAAVGAAVHRSPWVWQQRDDGNGEGGSSTAGSDDALGPGGDVPSDARMRSGEEESGVQGFVSVRVFSVDSHRLAAALDAQGQLVPLVRDAVLRELGLRSGNVRMSNML</sequence>
<dbReference type="EMBL" id="BMAR01000027">
    <property type="protein sequence ID" value="GFR49026.1"/>
    <property type="molecule type" value="Genomic_DNA"/>
</dbReference>
<organism evidence="5 6">
    <name type="scientific">Astrephomene gubernaculifera</name>
    <dbReference type="NCBI Taxonomy" id="47775"/>
    <lineage>
        <taxon>Eukaryota</taxon>
        <taxon>Viridiplantae</taxon>
        <taxon>Chlorophyta</taxon>
        <taxon>core chlorophytes</taxon>
        <taxon>Chlorophyceae</taxon>
        <taxon>CS clade</taxon>
        <taxon>Chlamydomonadales</taxon>
        <taxon>Astrephomenaceae</taxon>
        <taxon>Astrephomene</taxon>
    </lineage>
</organism>
<comment type="subcellular location">
    <subcellularLocation>
        <location evidence="1">Cytoplasm</location>
        <location evidence="1">Cytoskeleton</location>
        <location evidence="1">Cilium axoneme</location>
    </subcellularLocation>
</comment>
<feature type="region of interest" description="Disordered" evidence="4">
    <location>
        <begin position="1"/>
        <end position="39"/>
    </location>
</feature>
<gene>
    <name evidence="5" type="ORF">Agub_g11048</name>
</gene>
<feature type="compositionally biased region" description="Polar residues" evidence="4">
    <location>
        <begin position="85"/>
        <end position="126"/>
    </location>
</feature>
<dbReference type="InterPro" id="IPR032675">
    <property type="entry name" value="LRR_dom_sf"/>
</dbReference>
<dbReference type="PROSITE" id="PS51450">
    <property type="entry name" value="LRR"/>
    <property type="match status" value="2"/>
</dbReference>
<feature type="region of interest" description="Disordered" evidence="4">
    <location>
        <begin position="806"/>
        <end position="848"/>
    </location>
</feature>
<feature type="region of interest" description="Disordered" evidence="4">
    <location>
        <begin position="520"/>
        <end position="553"/>
    </location>
</feature>
<keyword evidence="2" id="KW-0433">Leucine-rich repeat</keyword>
<reference evidence="5 6" key="1">
    <citation type="journal article" date="2021" name="Sci. Rep.">
        <title>Genome sequencing of the multicellular alga Astrephomene provides insights into convergent evolution of germ-soma differentiation.</title>
        <authorList>
            <person name="Yamashita S."/>
            <person name="Yamamoto K."/>
            <person name="Matsuzaki R."/>
            <person name="Suzuki S."/>
            <person name="Yamaguchi H."/>
            <person name="Hirooka S."/>
            <person name="Minakuchi Y."/>
            <person name="Miyagishima S."/>
            <person name="Kawachi M."/>
            <person name="Toyoda A."/>
            <person name="Nozaki H."/>
        </authorList>
    </citation>
    <scope>NUCLEOTIDE SEQUENCE [LARGE SCALE GENOMIC DNA]</scope>
    <source>
        <strain evidence="5 6">NIES-4017</strain>
    </source>
</reference>
<evidence type="ECO:0000256" key="4">
    <source>
        <dbReference type="SAM" id="MobiDB-lite"/>
    </source>
</evidence>
<evidence type="ECO:0000256" key="2">
    <source>
        <dbReference type="ARBA" id="ARBA00022614"/>
    </source>
</evidence>
<dbReference type="SMART" id="SM00369">
    <property type="entry name" value="LRR_TYP"/>
    <property type="match status" value="9"/>
</dbReference>
<protein>
    <submittedName>
        <fullName evidence="5">Uncharacterized protein</fullName>
    </submittedName>
</protein>
<dbReference type="InterPro" id="IPR003591">
    <property type="entry name" value="Leu-rich_rpt_typical-subtyp"/>
</dbReference>
<evidence type="ECO:0000313" key="6">
    <source>
        <dbReference type="Proteomes" id="UP001054857"/>
    </source>
</evidence>
<keyword evidence="6" id="KW-1185">Reference proteome</keyword>
<dbReference type="Proteomes" id="UP001054857">
    <property type="component" value="Unassembled WGS sequence"/>
</dbReference>
<name>A0AAD3HQB5_9CHLO</name>
<accession>A0AAD3HQB5</accession>